<dbReference type="EC" id="1.4.1.2"/>
<sequence>VEAAADREDDPNFFK</sequence>
<name>Q9TR40_BOVIN</name>
<proteinExistence type="evidence at protein level"/>
<accession>Q9TR40</accession>
<keyword id="KW-0903">Direct protein sequencing</keyword>
<protein>
    <submittedName>
        <fullName>Glutamate dehydrogenase isoform II</fullName>
        <ecNumber>1.4.1.2</ecNumber>
    </submittedName>
</protein>
<organism>
    <name type="scientific">Bos taurus</name>
    <name type="common">Bovine</name>
    <dbReference type="NCBI Taxonomy" id="9913"/>
    <lineage>
        <taxon>Eukaryota</taxon>
        <taxon>Metazoa</taxon>
        <taxon>Chordata</taxon>
        <taxon>Craniata</taxon>
        <taxon>Vertebrata</taxon>
        <taxon>Euteleostomi</taxon>
        <taxon>Mammalia</taxon>
        <taxon>Eutheria</taxon>
        <taxon>Laurasiatheria</taxon>
        <taxon>Artiodactyla</taxon>
        <taxon>Ruminantia</taxon>
        <taxon>Pecora</taxon>
        <taxon>Bovidae</taxon>
        <taxon>Bovinae</taxon>
        <taxon>Bos</taxon>
    </lineage>
</organism>
<dbReference type="GO" id="GO:0004352">
    <property type="term" value="F:glutamate dehydrogenase (NAD+) activity"/>
    <property type="evidence" value="ECO:0007669"/>
    <property type="project" value="UniProtKB-EC"/>
</dbReference>
<reference key="1">
    <citation type="journal article" date="1995" name="Eur. J. Biochem.">
        <title>Two soluble forms of glutamate dehydrogenase isoproteins from bovine brain.</title>
        <authorList>
            <person name="Cho S.W."/>
            <person name="Lee J."/>
            <person name="Choi S.Y."/>
        </authorList>
    </citation>
    <scope>PROTEIN SEQUENCE</scope>
</reference>